<keyword evidence="1" id="KW-0808">Transferase</keyword>
<dbReference type="GO" id="GO:0032259">
    <property type="term" value="P:methylation"/>
    <property type="evidence" value="ECO:0007669"/>
    <property type="project" value="UniProtKB-KW"/>
</dbReference>
<reference evidence="1 2" key="1">
    <citation type="submission" date="2016-10" db="EMBL/GenBank/DDBJ databases">
        <authorList>
            <person name="de Groot N.N."/>
        </authorList>
    </citation>
    <scope>NUCLEOTIDE SEQUENCE [LARGE SCALE GENOMIC DNA]</scope>
    <source>
        <strain evidence="1 2">CGMCC 1.9109</strain>
    </source>
</reference>
<dbReference type="STRING" id="637679.GCA_001550055_02609"/>
<dbReference type="Gene3D" id="3.40.50.150">
    <property type="entry name" value="Vaccinia Virus protein VP39"/>
    <property type="match status" value="1"/>
</dbReference>
<dbReference type="PANTHER" id="PTHR43861">
    <property type="entry name" value="TRANS-ACONITATE 2-METHYLTRANSFERASE-RELATED"/>
    <property type="match status" value="1"/>
</dbReference>
<name>A0A1G6VZC2_9PROT</name>
<dbReference type="Proteomes" id="UP000183685">
    <property type="component" value="Unassembled WGS sequence"/>
</dbReference>
<dbReference type="OrthoDB" id="7342932at2"/>
<dbReference type="PANTHER" id="PTHR43861:SF6">
    <property type="entry name" value="METHYLTRANSFERASE TYPE 11"/>
    <property type="match status" value="1"/>
</dbReference>
<protein>
    <submittedName>
        <fullName evidence="1">Methyltransferase domain-containing protein</fullName>
    </submittedName>
</protein>
<dbReference type="Pfam" id="PF13489">
    <property type="entry name" value="Methyltransf_23"/>
    <property type="match status" value="1"/>
</dbReference>
<dbReference type="RefSeq" id="WP_068305753.1">
    <property type="nucleotide sequence ID" value="NZ_FNAK01000002.1"/>
</dbReference>
<sequence length="307" mass="34625">MHHEWQSSDYGRHEGPEVVRKDGSTVIDCNVCGFKHVVPLPSKAELMRFYKEEFYQVGKPDYLSLNKEDQAWRAIEYKDRFQAVAGFLPDDLPRSVLDIGCGPGDFLEVGRKLGWDCLGVEPSPDAAAFTRSRGVEVVNAMFDKQLAATLDKVSFIHMSEVLEHIPDPKDLLELAFDLLLPGGLLCLSVPNDFNPLQRAFCSETGAEKWWVVPSHHLNYFDFDSLEGLLQRVGLTVKERGTNFPMELFLLMGQDYTTDGVLGRNLHNKRKHLDEMLAKHEPEARVNLYKSLAGVGFGRLAIVFAQKS</sequence>
<dbReference type="EMBL" id="FNAK01000002">
    <property type="protein sequence ID" value="SDD58337.1"/>
    <property type="molecule type" value="Genomic_DNA"/>
</dbReference>
<dbReference type="GO" id="GO:0008168">
    <property type="term" value="F:methyltransferase activity"/>
    <property type="evidence" value="ECO:0007669"/>
    <property type="project" value="UniProtKB-KW"/>
</dbReference>
<dbReference type="InterPro" id="IPR029063">
    <property type="entry name" value="SAM-dependent_MTases_sf"/>
</dbReference>
<dbReference type="SUPFAM" id="SSF53335">
    <property type="entry name" value="S-adenosyl-L-methionine-dependent methyltransferases"/>
    <property type="match status" value="1"/>
</dbReference>
<keyword evidence="2" id="KW-1185">Reference proteome</keyword>
<dbReference type="AlphaFoldDB" id="A0A1G6VZC2"/>
<proteinExistence type="predicted"/>
<gene>
    <name evidence="1" type="ORF">SAMN04488071_0894</name>
</gene>
<dbReference type="CDD" id="cd02440">
    <property type="entry name" value="AdoMet_MTases"/>
    <property type="match status" value="1"/>
</dbReference>
<evidence type="ECO:0000313" key="1">
    <source>
        <dbReference type="EMBL" id="SDD58337.1"/>
    </source>
</evidence>
<evidence type="ECO:0000313" key="2">
    <source>
        <dbReference type="Proteomes" id="UP000183685"/>
    </source>
</evidence>
<organism evidence="1 2">
    <name type="scientific">Kordiimonas lacus</name>
    <dbReference type="NCBI Taxonomy" id="637679"/>
    <lineage>
        <taxon>Bacteria</taxon>
        <taxon>Pseudomonadati</taxon>
        <taxon>Pseudomonadota</taxon>
        <taxon>Alphaproteobacteria</taxon>
        <taxon>Kordiimonadales</taxon>
        <taxon>Kordiimonadaceae</taxon>
        <taxon>Kordiimonas</taxon>
    </lineage>
</organism>
<keyword evidence="1" id="KW-0489">Methyltransferase</keyword>
<accession>A0A1G6VZC2</accession>